<dbReference type="RefSeq" id="WP_156228584.1">
    <property type="nucleotide sequence ID" value="NZ_CP046453.1"/>
</dbReference>
<name>A0A6B8W5C5_9CORY</name>
<dbReference type="EMBL" id="CP046453">
    <property type="protein sequence ID" value="QGU05100.1"/>
    <property type="molecule type" value="Genomic_DNA"/>
</dbReference>
<reference evidence="2 3" key="1">
    <citation type="journal article" date="2021" name="Int. J. Syst. Evol. Microbiol.">
        <title>Classification of three corynebacterial strains isolated from a small paddock in North Rhine-Westphalia: proposal of &lt;i&gt;Corynebacterium kalinowskii&lt;/i&gt; sp. nov., &lt;i&gt;Corynebacterium comes&lt;/i&gt; sp. nov. and &lt;i&gt;Corynebacterium occultum&lt;/i&gt; sp. nov.</title>
        <authorList>
            <person name="Schaffert L."/>
            <person name="Ruwe M."/>
            <person name="Milse J."/>
            <person name="Hanuschka K."/>
            <person name="Ortseifen V."/>
            <person name="Droste J."/>
            <person name="Brandt D."/>
            <person name="Schl L."/>
            <person name="Kutter Y."/>
            <person name="Vinke S."/>
            <person name="Vieh P."/>
            <person name="Jacob L."/>
            <person name="L N.C."/>
            <person name="Schulte-Berndt E."/>
            <person name="Hain C."/>
            <person name="Linder M."/>
            <person name="Schmidt P."/>
            <person name="Wollenschl L."/>
            <person name="Luttermann T."/>
            <person name="Thieme E."/>
            <person name="Hassa J."/>
            <person name="Haak M."/>
            <person name="Wittchen M."/>
            <person name="Mentz A."/>
            <person name="Persicke M."/>
            <person name="Busche T."/>
            <person name="R C."/>
        </authorList>
    </citation>
    <scope>NUCLEOTIDE SEQUENCE [LARGE SCALE GENOMIC DNA]</scope>
    <source>
        <strain evidence="2 3">2019</strain>
    </source>
</reference>
<dbReference type="Proteomes" id="UP000425178">
    <property type="component" value="Chromosome"/>
</dbReference>
<keyword evidence="3" id="KW-1185">Reference proteome</keyword>
<proteinExistence type="predicted"/>
<evidence type="ECO:0000313" key="3">
    <source>
        <dbReference type="Proteomes" id="UP000425178"/>
    </source>
</evidence>
<evidence type="ECO:0000313" key="2">
    <source>
        <dbReference type="EMBL" id="QGU05100.1"/>
    </source>
</evidence>
<organism evidence="2 3">
    <name type="scientific">Corynebacterium comes</name>
    <dbReference type="NCBI Taxonomy" id="2675218"/>
    <lineage>
        <taxon>Bacteria</taxon>
        <taxon>Bacillati</taxon>
        <taxon>Actinomycetota</taxon>
        <taxon>Actinomycetes</taxon>
        <taxon>Mycobacteriales</taxon>
        <taxon>Corynebacteriaceae</taxon>
        <taxon>Corynebacterium</taxon>
    </lineage>
</organism>
<sequence length="283" mass="30079">MTTLSKLLDPYSRVPDHLSPGPMQTPSQAYEDIPLTPEQASIRSQLAALDELLDRPAAPSLADLVANTPPAKLAARVAEASQAQTQAEWLSREAGKLRAALTHARLTANAQPEVFDVTRAHLAEQIEQNVTGLLISAKEFGSDLLGKTDKLLAQDAVLVQRVKTAVVQLTSLTRVRVAGQISGDHLRTVALFADLDDSVAQAGDQGTLALAGAATKKGTGVLLAALALDLLPGLTLSVAPDWETVQQRREKLDVLRETLAQDQPVATIADHRLSLDSSGVSNF</sequence>
<protein>
    <submittedName>
        <fullName evidence="2">Uncharacterized protein</fullName>
    </submittedName>
</protein>
<accession>A0A6B8W5C5</accession>
<dbReference type="AlphaFoldDB" id="A0A6B8W5C5"/>
<gene>
    <name evidence="2" type="ORF">CETAM_09235</name>
</gene>
<evidence type="ECO:0000256" key="1">
    <source>
        <dbReference type="SAM" id="MobiDB-lite"/>
    </source>
</evidence>
<feature type="region of interest" description="Disordered" evidence="1">
    <location>
        <begin position="1"/>
        <end position="27"/>
    </location>
</feature>
<dbReference type="KEGG" id="ccoe:CETAM_09235"/>